<evidence type="ECO:0008006" key="4">
    <source>
        <dbReference type="Google" id="ProtNLM"/>
    </source>
</evidence>
<keyword evidence="1" id="KW-0732">Signal</keyword>
<dbReference type="Gene3D" id="1.10.760.10">
    <property type="entry name" value="Cytochrome c-like domain"/>
    <property type="match status" value="1"/>
</dbReference>
<dbReference type="AlphaFoldDB" id="A0A5M6IBS7"/>
<dbReference type="Proteomes" id="UP000324065">
    <property type="component" value="Unassembled WGS sequence"/>
</dbReference>
<dbReference type="GO" id="GO:0009055">
    <property type="term" value="F:electron transfer activity"/>
    <property type="evidence" value="ECO:0007669"/>
    <property type="project" value="InterPro"/>
</dbReference>
<keyword evidence="3" id="KW-1185">Reference proteome</keyword>
<organism evidence="2 3">
    <name type="scientific">Roseospira marina</name>
    <dbReference type="NCBI Taxonomy" id="140057"/>
    <lineage>
        <taxon>Bacteria</taxon>
        <taxon>Pseudomonadati</taxon>
        <taxon>Pseudomonadota</taxon>
        <taxon>Alphaproteobacteria</taxon>
        <taxon>Rhodospirillales</taxon>
        <taxon>Rhodospirillaceae</taxon>
        <taxon>Roseospira</taxon>
    </lineage>
</organism>
<evidence type="ECO:0000313" key="2">
    <source>
        <dbReference type="EMBL" id="KAA5605068.1"/>
    </source>
</evidence>
<name>A0A5M6IBS7_9PROT</name>
<gene>
    <name evidence="2" type="ORF">F1188_12330</name>
</gene>
<feature type="chain" id="PRO_5024396559" description="Cytochrome c" evidence="1">
    <location>
        <begin position="28"/>
        <end position="110"/>
    </location>
</feature>
<dbReference type="RefSeq" id="WP_150062738.1">
    <property type="nucleotide sequence ID" value="NZ_JACHII010000009.1"/>
</dbReference>
<evidence type="ECO:0000313" key="3">
    <source>
        <dbReference type="Proteomes" id="UP000324065"/>
    </source>
</evidence>
<protein>
    <recommendedName>
        <fullName evidence="4">Cytochrome c</fullName>
    </recommendedName>
</protein>
<proteinExistence type="predicted"/>
<evidence type="ECO:0000256" key="1">
    <source>
        <dbReference type="SAM" id="SignalP"/>
    </source>
</evidence>
<comment type="caution">
    <text evidence="2">The sequence shown here is derived from an EMBL/GenBank/DDBJ whole genome shotgun (WGS) entry which is preliminary data.</text>
</comment>
<reference evidence="2 3" key="1">
    <citation type="submission" date="2019-09" db="EMBL/GenBank/DDBJ databases">
        <title>Genome sequence of Roseospira marina, one of the more divergent members of the non-sulfur purple photosynthetic bacterial family, the Rhodospirillaceae.</title>
        <authorList>
            <person name="Meyer T."/>
            <person name="Kyndt J."/>
        </authorList>
    </citation>
    <scope>NUCLEOTIDE SEQUENCE [LARGE SCALE GENOMIC DNA]</scope>
    <source>
        <strain evidence="2 3">DSM 15113</strain>
    </source>
</reference>
<sequence>MIPGRLQPALGVAAVLVMAVLPIGAHAAEASDGEPRRIIAEHCVRCHPPLPDGAGWMLLTEQRRDRAAWASEVRRMSEAYDTHPNTDERRVLLDYLATAWGPTPAAPATE</sequence>
<dbReference type="OrthoDB" id="8371374at2"/>
<accession>A0A5M6IBS7</accession>
<dbReference type="GO" id="GO:0020037">
    <property type="term" value="F:heme binding"/>
    <property type="evidence" value="ECO:0007669"/>
    <property type="project" value="InterPro"/>
</dbReference>
<dbReference type="SUPFAM" id="SSF46626">
    <property type="entry name" value="Cytochrome c"/>
    <property type="match status" value="1"/>
</dbReference>
<feature type="signal peptide" evidence="1">
    <location>
        <begin position="1"/>
        <end position="27"/>
    </location>
</feature>
<dbReference type="EMBL" id="VWPJ01000011">
    <property type="protein sequence ID" value="KAA5605068.1"/>
    <property type="molecule type" value="Genomic_DNA"/>
</dbReference>
<dbReference type="InterPro" id="IPR036909">
    <property type="entry name" value="Cyt_c-like_dom_sf"/>
</dbReference>